<dbReference type="InterPro" id="IPR005894">
    <property type="entry name" value="DrrA"/>
</dbReference>
<reference evidence="12 13" key="1">
    <citation type="submission" date="2019-07" db="EMBL/GenBank/DDBJ databases">
        <authorList>
            <person name="Duangmal K."/>
            <person name="Teo W.F.A."/>
        </authorList>
    </citation>
    <scope>NUCLEOTIDE SEQUENCE [LARGE SCALE GENOMIC DNA]</scope>
    <source>
        <strain evidence="12 13">TBRC 6029</strain>
    </source>
</reference>
<accession>A0A558DKD6</accession>
<dbReference type="GO" id="GO:0016887">
    <property type="term" value="F:ATP hydrolysis activity"/>
    <property type="evidence" value="ECO:0007669"/>
    <property type="project" value="InterPro"/>
</dbReference>
<keyword evidence="5 12" id="KW-0067">ATP-binding</keyword>
<dbReference type="PROSITE" id="PS00211">
    <property type="entry name" value="ABC_TRANSPORTER_1"/>
    <property type="match status" value="1"/>
</dbReference>
<dbReference type="InterPro" id="IPR027417">
    <property type="entry name" value="P-loop_NTPase"/>
</dbReference>
<dbReference type="SMART" id="SM00382">
    <property type="entry name" value="AAA"/>
    <property type="match status" value="1"/>
</dbReference>
<proteinExistence type="inferred from homology"/>
<dbReference type="EMBL" id="VJWX01000013">
    <property type="protein sequence ID" value="TVT61471.1"/>
    <property type="molecule type" value="Genomic_DNA"/>
</dbReference>
<sequence>MNATISASGLVKRYGGVVALDGLDLEVQKGTVLGLLGPNGAGKTTAVRILTTLLEPDEGEVMIAGVDIRTEPGRARERIGLSGQNAAVDEYLTGNENLYIVGRLYGLGAADSRARARALIDEFALTDAGDRPVKTYSGGMRRRLDLAAAIVAEPMVLFLDEPTTGLDPNSRNMLWDRIRRLVEGGSTVLLTTQYMEEADQLADDVVVIADGREIAHGTPDELKRTVGGDRVELVVERSGDLEAAEQVLRRTGLDAVRVDRDTRRLTAPGSGGPEMLSNLLRSLAEAQVSLHDVSLRRPTLDDVFLTLTGHGTATSGDEPTADRTKQEVKS</sequence>
<dbReference type="FunFam" id="3.40.50.300:FF:000589">
    <property type="entry name" value="ABC transporter, ATP-binding subunit"/>
    <property type="match status" value="1"/>
</dbReference>
<protein>
    <submittedName>
        <fullName evidence="12">ATP-binding cassette domain-containing protein</fullName>
    </submittedName>
</protein>
<dbReference type="InterPro" id="IPR017871">
    <property type="entry name" value="ABC_transporter-like_CS"/>
</dbReference>
<evidence type="ECO:0000256" key="4">
    <source>
        <dbReference type="ARBA" id="ARBA00022741"/>
    </source>
</evidence>
<feature type="region of interest" description="Disordered" evidence="10">
    <location>
        <begin position="309"/>
        <end position="330"/>
    </location>
</feature>
<evidence type="ECO:0000256" key="10">
    <source>
        <dbReference type="SAM" id="MobiDB-lite"/>
    </source>
</evidence>
<dbReference type="AlphaFoldDB" id="A0A558DKD6"/>
<evidence type="ECO:0000313" key="12">
    <source>
        <dbReference type="EMBL" id="TVT61471.1"/>
    </source>
</evidence>
<gene>
    <name evidence="12" type="ORF">FNH05_02865</name>
</gene>
<evidence type="ECO:0000256" key="5">
    <source>
        <dbReference type="ARBA" id="ARBA00022840"/>
    </source>
</evidence>
<evidence type="ECO:0000259" key="11">
    <source>
        <dbReference type="PROSITE" id="PS50893"/>
    </source>
</evidence>
<dbReference type="GO" id="GO:1900753">
    <property type="term" value="P:doxorubicin transport"/>
    <property type="evidence" value="ECO:0007669"/>
    <property type="project" value="InterPro"/>
</dbReference>
<evidence type="ECO:0000256" key="6">
    <source>
        <dbReference type="ARBA" id="ARBA00022967"/>
    </source>
</evidence>
<evidence type="ECO:0000256" key="1">
    <source>
        <dbReference type="ARBA" id="ARBA00004413"/>
    </source>
</evidence>
<keyword evidence="6" id="KW-1278">Translocase</keyword>
<keyword evidence="3" id="KW-1003">Cell membrane</keyword>
<dbReference type="InterPro" id="IPR003593">
    <property type="entry name" value="AAA+_ATPase"/>
</dbReference>
<dbReference type="OrthoDB" id="9804819at2"/>
<evidence type="ECO:0000256" key="2">
    <source>
        <dbReference type="ARBA" id="ARBA00022448"/>
    </source>
</evidence>
<dbReference type="Pfam" id="PF13732">
    <property type="entry name" value="DrrA1-3_C"/>
    <property type="match status" value="1"/>
</dbReference>
<dbReference type="PANTHER" id="PTHR42711">
    <property type="entry name" value="ABC TRANSPORTER ATP-BINDING PROTEIN"/>
    <property type="match status" value="1"/>
</dbReference>
<dbReference type="GO" id="GO:0043215">
    <property type="term" value="P:daunorubicin transport"/>
    <property type="evidence" value="ECO:0007669"/>
    <property type="project" value="InterPro"/>
</dbReference>
<dbReference type="NCBIfam" id="TIGR01188">
    <property type="entry name" value="drrA"/>
    <property type="match status" value="1"/>
</dbReference>
<dbReference type="RefSeq" id="WP_144585679.1">
    <property type="nucleotide sequence ID" value="NZ_VJWX01000013.1"/>
</dbReference>
<keyword evidence="8" id="KW-0046">Antibiotic resistance</keyword>
<keyword evidence="13" id="KW-1185">Reference proteome</keyword>
<comment type="similarity">
    <text evidence="9">Belongs to the ABC transporter superfamily. Drug exporter-1 (DrugE1) (TC 3.A.1.105) family.</text>
</comment>
<name>A0A558DKD6_9PSEU</name>
<dbReference type="InterPro" id="IPR003439">
    <property type="entry name" value="ABC_transporter-like_ATP-bd"/>
</dbReference>
<dbReference type="PROSITE" id="PS50893">
    <property type="entry name" value="ABC_TRANSPORTER_2"/>
    <property type="match status" value="1"/>
</dbReference>
<evidence type="ECO:0000256" key="9">
    <source>
        <dbReference type="ARBA" id="ARBA00049985"/>
    </source>
</evidence>
<evidence type="ECO:0000313" key="13">
    <source>
        <dbReference type="Proteomes" id="UP000320011"/>
    </source>
</evidence>
<organism evidence="12 13">
    <name type="scientific">Amycolatopsis rhizosphaerae</name>
    <dbReference type="NCBI Taxonomy" id="2053003"/>
    <lineage>
        <taxon>Bacteria</taxon>
        <taxon>Bacillati</taxon>
        <taxon>Actinomycetota</taxon>
        <taxon>Actinomycetes</taxon>
        <taxon>Pseudonocardiales</taxon>
        <taxon>Pseudonocardiaceae</taxon>
        <taxon>Amycolatopsis</taxon>
    </lineage>
</organism>
<dbReference type="Gene3D" id="3.40.50.300">
    <property type="entry name" value="P-loop containing nucleotide triphosphate hydrolases"/>
    <property type="match status" value="1"/>
</dbReference>
<reference evidence="12 13" key="2">
    <citation type="submission" date="2019-08" db="EMBL/GenBank/DDBJ databases">
        <title>Amycolatopsis acidicola sp. nov., isolated from peat swamp forest soil.</title>
        <authorList>
            <person name="Srisuk N."/>
        </authorList>
    </citation>
    <scope>NUCLEOTIDE SEQUENCE [LARGE SCALE GENOMIC DNA]</scope>
    <source>
        <strain evidence="12 13">TBRC 6029</strain>
    </source>
</reference>
<dbReference type="GO" id="GO:0005886">
    <property type="term" value="C:plasma membrane"/>
    <property type="evidence" value="ECO:0007669"/>
    <property type="project" value="UniProtKB-SubCell"/>
</dbReference>
<dbReference type="Pfam" id="PF00005">
    <property type="entry name" value="ABC_tran"/>
    <property type="match status" value="1"/>
</dbReference>
<keyword evidence="2" id="KW-0813">Transport</keyword>
<evidence type="ECO:0000256" key="8">
    <source>
        <dbReference type="ARBA" id="ARBA00023251"/>
    </source>
</evidence>
<keyword evidence="7" id="KW-0472">Membrane</keyword>
<feature type="compositionally biased region" description="Basic and acidic residues" evidence="10">
    <location>
        <begin position="320"/>
        <end position="330"/>
    </location>
</feature>
<comment type="caution">
    <text evidence="12">The sequence shown here is derived from an EMBL/GenBank/DDBJ whole genome shotgun (WGS) entry which is preliminary data.</text>
</comment>
<dbReference type="InterPro" id="IPR025302">
    <property type="entry name" value="DrrA1/2-like_C"/>
</dbReference>
<evidence type="ECO:0000256" key="7">
    <source>
        <dbReference type="ARBA" id="ARBA00023136"/>
    </source>
</evidence>
<evidence type="ECO:0000256" key="3">
    <source>
        <dbReference type="ARBA" id="ARBA00022475"/>
    </source>
</evidence>
<dbReference type="InterPro" id="IPR050763">
    <property type="entry name" value="ABC_transporter_ATP-binding"/>
</dbReference>
<dbReference type="GO" id="GO:0046677">
    <property type="term" value="P:response to antibiotic"/>
    <property type="evidence" value="ECO:0007669"/>
    <property type="project" value="UniProtKB-KW"/>
</dbReference>
<dbReference type="SUPFAM" id="SSF52540">
    <property type="entry name" value="P-loop containing nucleoside triphosphate hydrolases"/>
    <property type="match status" value="1"/>
</dbReference>
<comment type="subcellular location">
    <subcellularLocation>
        <location evidence="1">Cell membrane</location>
        <topology evidence="1">Peripheral membrane protein</topology>
        <orientation evidence="1">Cytoplasmic side</orientation>
    </subcellularLocation>
</comment>
<dbReference type="Proteomes" id="UP000320011">
    <property type="component" value="Unassembled WGS sequence"/>
</dbReference>
<keyword evidence="4" id="KW-0547">Nucleotide-binding</keyword>
<dbReference type="GO" id="GO:0005524">
    <property type="term" value="F:ATP binding"/>
    <property type="evidence" value="ECO:0007669"/>
    <property type="project" value="UniProtKB-KW"/>
</dbReference>
<dbReference type="PANTHER" id="PTHR42711:SF19">
    <property type="entry name" value="DOXORUBICIN RESISTANCE ATP-BINDING PROTEIN DRRA"/>
    <property type="match status" value="1"/>
</dbReference>
<feature type="domain" description="ABC transporter" evidence="11">
    <location>
        <begin position="5"/>
        <end position="235"/>
    </location>
</feature>